<reference evidence="1 2" key="1">
    <citation type="submission" date="2012-04" db="EMBL/GenBank/DDBJ databases">
        <title>The Genome Sequence of Bartonella koehlerae C-29.</title>
        <authorList>
            <consortium name="The Broad Institute Genome Sequencing Platform"/>
            <consortium name="The Broad Institute Genome Sequencing Center for Infectious Disease"/>
            <person name="Feldgarden M."/>
            <person name="Kirby J."/>
            <person name="Kosoy M."/>
            <person name="Birtles R."/>
            <person name="Probert W.S."/>
            <person name="Chiaraviglio L."/>
            <person name="Walker B."/>
            <person name="Young S.K."/>
            <person name="Zeng Q."/>
            <person name="Gargeya S."/>
            <person name="Fitzgerald M."/>
            <person name="Haas B."/>
            <person name="Abouelleil A."/>
            <person name="Alvarado L."/>
            <person name="Arachchi H.M."/>
            <person name="Berlin A.M."/>
            <person name="Chapman S.B."/>
            <person name="Goldberg J."/>
            <person name="Griggs A."/>
            <person name="Gujja S."/>
            <person name="Hansen M."/>
            <person name="Howarth C."/>
            <person name="Imamovic A."/>
            <person name="Larimer J."/>
            <person name="McCowen C."/>
            <person name="Montmayeur A."/>
            <person name="Murphy C."/>
            <person name="Neiman D."/>
            <person name="Pearson M."/>
            <person name="Priest M."/>
            <person name="Roberts A."/>
            <person name="Saif S."/>
            <person name="Shea T."/>
            <person name="Sisk P."/>
            <person name="Sykes S."/>
            <person name="Wortman J."/>
            <person name="Nusbaum C."/>
            <person name="Birren B."/>
        </authorList>
    </citation>
    <scope>NUCLEOTIDE SEQUENCE [LARGE SCALE GENOMIC DNA]</scope>
    <source>
        <strain evidence="1 2">C-29</strain>
    </source>
</reference>
<evidence type="ECO:0000313" key="2">
    <source>
        <dbReference type="Proteomes" id="UP000027015"/>
    </source>
</evidence>
<comment type="caution">
    <text evidence="1">The sequence shown here is derived from an EMBL/GenBank/DDBJ whole genome shotgun (WGS) entry which is preliminary data.</text>
</comment>
<name>A0A067WDQ1_9HYPH</name>
<dbReference type="AlphaFoldDB" id="A0A067WDQ1"/>
<proteinExistence type="predicted"/>
<evidence type="ECO:0008006" key="3">
    <source>
        <dbReference type="Google" id="ProtNLM"/>
    </source>
</evidence>
<protein>
    <recommendedName>
        <fullName evidence="3">Integrase DNA-binding domain-containing protein</fullName>
    </recommendedName>
</protein>
<sequence>MPFINRLNAKTVATLGASKENEGANLHLHKCKEGGTQWLLHYTLQGRRRKSGLQA</sequence>
<keyword evidence="2" id="KW-1185">Reference proteome</keyword>
<dbReference type="OrthoDB" id="7925608at2"/>
<gene>
    <name evidence="1" type="ORF">O9A_01407</name>
</gene>
<dbReference type="eggNOG" id="COG0582">
    <property type="taxonomic scope" value="Bacteria"/>
</dbReference>
<evidence type="ECO:0000313" key="1">
    <source>
        <dbReference type="EMBL" id="KEC54017.1"/>
    </source>
</evidence>
<dbReference type="HOGENOM" id="CLU_178888_1_0_5"/>
<organism evidence="1 2">
    <name type="scientific">Bartonella koehlerae C-29</name>
    <dbReference type="NCBI Taxonomy" id="1134510"/>
    <lineage>
        <taxon>Bacteria</taxon>
        <taxon>Pseudomonadati</taxon>
        <taxon>Pseudomonadota</taxon>
        <taxon>Alphaproteobacteria</taxon>
        <taxon>Hyphomicrobiales</taxon>
        <taxon>Bartonellaceae</taxon>
        <taxon>Bartonella</taxon>
    </lineage>
</organism>
<dbReference type="EMBL" id="AHPL01000012">
    <property type="protein sequence ID" value="KEC54017.1"/>
    <property type="molecule type" value="Genomic_DNA"/>
</dbReference>
<dbReference type="PATRIC" id="fig|1134510.3.peg.1607"/>
<dbReference type="Proteomes" id="UP000027015">
    <property type="component" value="Unassembled WGS sequence"/>
</dbReference>
<accession>A0A067WDQ1</accession>